<reference evidence="2 3" key="1">
    <citation type="journal article" date="2024" name="Ann. Entomol. Soc. Am.">
        <title>Genomic analyses of the southern and eastern yellowjacket wasps (Hymenoptera: Vespidae) reveal evolutionary signatures of social life.</title>
        <authorList>
            <person name="Catto M.A."/>
            <person name="Caine P.B."/>
            <person name="Orr S.E."/>
            <person name="Hunt B.G."/>
            <person name="Goodisman M.A.D."/>
        </authorList>
    </citation>
    <scope>NUCLEOTIDE SEQUENCE [LARGE SCALE GENOMIC DNA]</scope>
    <source>
        <strain evidence="2">232</strain>
        <tissue evidence="2">Head and thorax</tissue>
    </source>
</reference>
<protein>
    <submittedName>
        <fullName evidence="2">Uncharacterized protein</fullName>
    </submittedName>
</protein>
<evidence type="ECO:0000313" key="3">
    <source>
        <dbReference type="Proteomes" id="UP001607303"/>
    </source>
</evidence>
<feature type="non-terminal residue" evidence="2">
    <location>
        <position position="184"/>
    </location>
</feature>
<feature type="region of interest" description="Disordered" evidence="1">
    <location>
        <begin position="103"/>
        <end position="132"/>
    </location>
</feature>
<feature type="compositionally biased region" description="Gly residues" evidence="1">
    <location>
        <begin position="121"/>
        <end position="132"/>
    </location>
</feature>
<evidence type="ECO:0000313" key="2">
    <source>
        <dbReference type="EMBL" id="KAL2727629.1"/>
    </source>
</evidence>
<organism evidence="2 3">
    <name type="scientific">Vespula maculifrons</name>
    <name type="common">Eastern yellow jacket</name>
    <name type="synonym">Wasp</name>
    <dbReference type="NCBI Taxonomy" id="7453"/>
    <lineage>
        <taxon>Eukaryota</taxon>
        <taxon>Metazoa</taxon>
        <taxon>Ecdysozoa</taxon>
        <taxon>Arthropoda</taxon>
        <taxon>Hexapoda</taxon>
        <taxon>Insecta</taxon>
        <taxon>Pterygota</taxon>
        <taxon>Neoptera</taxon>
        <taxon>Endopterygota</taxon>
        <taxon>Hymenoptera</taxon>
        <taxon>Apocrita</taxon>
        <taxon>Aculeata</taxon>
        <taxon>Vespoidea</taxon>
        <taxon>Vespidae</taxon>
        <taxon>Vespinae</taxon>
        <taxon>Vespula</taxon>
    </lineage>
</organism>
<feature type="compositionally biased region" description="Basic residues" evidence="1">
    <location>
        <begin position="103"/>
        <end position="112"/>
    </location>
</feature>
<feature type="compositionally biased region" description="Acidic residues" evidence="1">
    <location>
        <begin position="164"/>
        <end position="184"/>
    </location>
</feature>
<sequence length="184" mass="20332">MDQEQHASTGSQSTILVLDDCSPTRAIMTMNGIVKLPTSSVDTLKTNAQYLALLNSNAIIILNENGIRLLGIGRVARFDGLISCNDLVYGDHRVGVTTTLRTKRREPRRRRFYERGERGEGGGGGGGGGGGKGGRSNSCFYNYVVSMRLQFEIYRSTNRIERINEDDDDDEDDKDDEDSSEIAF</sequence>
<gene>
    <name evidence="2" type="ORF">V1477_016905</name>
</gene>
<dbReference type="EMBL" id="JAYRBN010000100">
    <property type="protein sequence ID" value="KAL2727629.1"/>
    <property type="molecule type" value="Genomic_DNA"/>
</dbReference>
<keyword evidence="3" id="KW-1185">Reference proteome</keyword>
<dbReference type="Proteomes" id="UP001607303">
    <property type="component" value="Unassembled WGS sequence"/>
</dbReference>
<feature type="region of interest" description="Disordered" evidence="1">
    <location>
        <begin position="160"/>
        <end position="184"/>
    </location>
</feature>
<comment type="caution">
    <text evidence="2">The sequence shown here is derived from an EMBL/GenBank/DDBJ whole genome shotgun (WGS) entry which is preliminary data.</text>
</comment>
<proteinExistence type="predicted"/>
<name>A0ABD2B4H5_VESMC</name>
<accession>A0ABD2B4H5</accession>
<dbReference type="AlphaFoldDB" id="A0ABD2B4H5"/>
<evidence type="ECO:0000256" key="1">
    <source>
        <dbReference type="SAM" id="MobiDB-lite"/>
    </source>
</evidence>